<keyword evidence="10" id="KW-1185">Reference proteome</keyword>
<feature type="region of interest" description="Disordered" evidence="3">
    <location>
        <begin position="216"/>
        <end position="272"/>
    </location>
</feature>
<dbReference type="OrthoDB" id="27962at2759"/>
<dbReference type="InterPro" id="IPR058565">
    <property type="entry name" value="Ig_TRAPPC9_Trs120_1st"/>
</dbReference>
<dbReference type="Pfam" id="PF26283">
    <property type="entry name" value="Ig_TRAPPC9-Trs120_4th"/>
    <property type="match status" value="1"/>
</dbReference>
<organism evidence="9 10">
    <name type="scientific">Mortierella isabellina</name>
    <name type="common">Filamentous fungus</name>
    <name type="synonym">Umbelopsis isabellina</name>
    <dbReference type="NCBI Taxonomy" id="91625"/>
    <lineage>
        <taxon>Eukaryota</taxon>
        <taxon>Fungi</taxon>
        <taxon>Fungi incertae sedis</taxon>
        <taxon>Mucoromycota</taxon>
        <taxon>Mucoromycotina</taxon>
        <taxon>Umbelopsidomycetes</taxon>
        <taxon>Umbelopsidales</taxon>
        <taxon>Umbelopsidaceae</taxon>
        <taxon>Umbelopsis</taxon>
    </lineage>
</organism>
<feature type="compositionally biased region" description="Low complexity" evidence="3">
    <location>
        <begin position="235"/>
        <end position="253"/>
    </location>
</feature>
<feature type="domain" description="Trs120/TRAPPC9 first Ig-like" evidence="6">
    <location>
        <begin position="689"/>
        <end position="845"/>
    </location>
</feature>
<dbReference type="EMBL" id="JAEPQZ010000008">
    <property type="protein sequence ID" value="KAG2177730.1"/>
    <property type="molecule type" value="Genomic_DNA"/>
</dbReference>
<gene>
    <name evidence="9" type="ORF">INT43_002977</name>
</gene>
<dbReference type="InterPro" id="IPR058564">
    <property type="entry name" value="TPR_TRAPPC9_Trs120"/>
</dbReference>
<feature type="compositionally biased region" description="Polar residues" evidence="3">
    <location>
        <begin position="254"/>
        <end position="272"/>
    </location>
</feature>
<feature type="region of interest" description="Disordered" evidence="3">
    <location>
        <begin position="370"/>
        <end position="396"/>
    </location>
</feature>
<dbReference type="InterPro" id="IPR058567">
    <property type="entry name" value="Ig_TRAPPC9_Trs120_3rd"/>
</dbReference>
<evidence type="ECO:0000259" key="4">
    <source>
        <dbReference type="Pfam" id="PF08626"/>
    </source>
</evidence>
<dbReference type="Proteomes" id="UP000654370">
    <property type="component" value="Unassembled WGS sequence"/>
</dbReference>
<protein>
    <recommendedName>
        <fullName evidence="11">TRAPP II complex</fullName>
    </recommendedName>
</protein>
<proteinExistence type="predicted"/>
<feature type="domain" description="Trs120/TRAPPC9 fourth Ig-like" evidence="8">
    <location>
        <begin position="1241"/>
        <end position="1365"/>
    </location>
</feature>
<dbReference type="Pfam" id="PF08626">
    <property type="entry name" value="TRAPPC9-Trs120"/>
    <property type="match status" value="1"/>
</dbReference>
<evidence type="ECO:0008006" key="11">
    <source>
        <dbReference type="Google" id="ProtNLM"/>
    </source>
</evidence>
<feature type="compositionally biased region" description="Low complexity" evidence="3">
    <location>
        <begin position="379"/>
        <end position="391"/>
    </location>
</feature>
<dbReference type="Pfam" id="PF26280">
    <property type="entry name" value="Ig_TRAPPC9-Trs120_2nd"/>
    <property type="match status" value="1"/>
</dbReference>
<dbReference type="PANTHER" id="PTHR21512">
    <property type="entry name" value="TRAFFICKING PROTEIN PARTICLE COMPLEX SUBUNIT 9"/>
    <property type="match status" value="1"/>
</dbReference>
<feature type="domain" description="Trs120/TRAPPC9 third Ig-like" evidence="7">
    <location>
        <begin position="1079"/>
        <end position="1237"/>
    </location>
</feature>
<accession>A0A8H7PPU3</accession>
<sequence>MELAINITSSCRIRVLLVPVGPIKKSTFWKHVELVKQFAVVRLGDVTPDLKKDSTAMFSSQAFQEGQLHFQFMTSYSRDQCHLEDFQPHRRIFGVIGIMDCQEWKDRNLSEGYDHFVKNLDKVDAKYPTAVATRCFAFDPTENQPDDTKGLIMIPNVGNMSFYMSTMMCDFASELLNQFEMIAQRIEKLQTLESPVQSSMMMDITDNKAHNATSMSVLPQPSVSTPDLNPPPPANLSSSRTPSPTPIPSSSTSFLKRSNTTTARSSTKTPIATEIRSPTMNRSYSASNMVGSGELSKTKRRTPGRIQKLLADFYLLAGRLPDAVSHYNQAIDMAKGTADFLWLASAMEGQICAMLLLEYLHADVGHIAPRGQTSPPIGSESPSPQTPTEPTGAISDGSAVASSVIEIPLKYDSVMQKYAKVSSTSAFPLPTLVYVEACLKVARFLLTVARNGGWNDHVVSLLVQGKLSDGTDKTEKEIGLDRQVLKQSGVTRLSIAEWTMRAAGSHIQDIPVMDQIIATNSMVTILSSIGFHRKAAFLMRASVHVILPLLIQSRANLSTKGEDGRPIKQTGRHDKGILAVLEQICMAHGIESSPEDGLITTKTLLAQQGQYGWPELQIEILRECITVSEALPDYSSMLKYTTILLRKMYKHISKEEQIRLASTIQRIVVAGKKAGQVDSSVNYWGIDLVKSVEVVKPIPRKAVSPHTIKTEVVASVSDGDPFIYNPFSNKKVSDTRQVVLITNEFTEFKVVLTNPFGFDLELQSISLSTSGSTFEPTIASTTIPANASLTIRLTGTPKQSGPLIIRGCHIKIAGFTEQEFLIGKNFNSLEQESMRSGSKTASGTKDSKDDEQASEYVLNVIPEQPLLKIRETSLLHGALMLFEGEHSQIDIELENIGNTPVDFVSLTFSDSTTTNPLPINPELPTEEVYEVELFTKGTPVFSWEGFGKEVAKASGKKINLPPGEKWNLQVNVFGKRTCNSGTIQIDYGYLYRITSSDKTESSEQPSDAVFYTRQLYLPLLITVSQHLESSNWDILYLRPQATVSQLAIKPSQESENIKASHQVLKHATDVLNPAEQLLHLVHDDIASTEANGDEKHDYCLVVLDVRNIWTTPFDITFSIDNATGADNEIIDNQIIYYPFTIPPVSTSRITLPVRRIRLPPSHLIQPVPSVDPSKQFVVSQAPKVAPEQEKARLKMFWYREELLKRLNASWKCCSTGRDGHLQLRSSLRLTPLQLSVLQKSDIEFLVNVENSKRVGLRSFQVASNQFVDMTISIRNRRAHNLKAILRIQPVQDHGNTLKENDASNSILWQGLLHVILPEIPSEEESAKHKLPLCFLSRGRYNFLYHVEDVFTREIIFDHERTVIDVIDTV</sequence>
<evidence type="ECO:0000313" key="10">
    <source>
        <dbReference type="Proteomes" id="UP000654370"/>
    </source>
</evidence>
<dbReference type="Pfam" id="PF26254">
    <property type="entry name" value="Ig_TRAPPC9-Trs120_1st"/>
    <property type="match status" value="1"/>
</dbReference>
<evidence type="ECO:0000256" key="3">
    <source>
        <dbReference type="SAM" id="MobiDB-lite"/>
    </source>
</evidence>
<evidence type="ECO:0000259" key="8">
    <source>
        <dbReference type="Pfam" id="PF26283"/>
    </source>
</evidence>
<dbReference type="PANTHER" id="PTHR21512:SF5">
    <property type="entry name" value="TRAFFICKING PROTEIN PARTICLE COMPLEX SUBUNIT 9"/>
    <property type="match status" value="1"/>
</dbReference>
<feature type="domain" description="Trs120/TRAPPC9 N-terminal" evidence="4">
    <location>
        <begin position="6"/>
        <end position="366"/>
    </location>
</feature>
<dbReference type="InterPro" id="IPR013935">
    <property type="entry name" value="Trs120_TRAPPC9"/>
</dbReference>
<evidence type="ECO:0000259" key="7">
    <source>
        <dbReference type="Pfam" id="PF26282"/>
    </source>
</evidence>
<keyword evidence="2" id="KW-0333">Golgi apparatus</keyword>
<dbReference type="Pfam" id="PF26282">
    <property type="entry name" value="Ig_TRAPPC9-Trs120_3rd"/>
    <property type="match status" value="1"/>
</dbReference>
<dbReference type="InterPro" id="IPR058568">
    <property type="entry name" value="Ig_TRAPPC9_Trs120_4th"/>
</dbReference>
<comment type="subcellular location">
    <subcellularLocation>
        <location evidence="1">Golgi apparatus</location>
    </subcellularLocation>
</comment>
<dbReference type="Pfam" id="PF26251">
    <property type="entry name" value="TPR_TRAPPC9-Trs120"/>
    <property type="match status" value="1"/>
</dbReference>
<reference evidence="9" key="1">
    <citation type="submission" date="2020-12" db="EMBL/GenBank/DDBJ databases">
        <title>Metabolic potential, ecology and presence of endohyphal bacteria is reflected in genomic diversity of Mucoromycotina.</title>
        <authorList>
            <person name="Muszewska A."/>
            <person name="Okrasinska A."/>
            <person name="Steczkiewicz K."/>
            <person name="Drgas O."/>
            <person name="Orlowska M."/>
            <person name="Perlinska-Lenart U."/>
            <person name="Aleksandrzak-Piekarczyk T."/>
            <person name="Szatraj K."/>
            <person name="Zielenkiewicz U."/>
            <person name="Pilsyk S."/>
            <person name="Malc E."/>
            <person name="Mieczkowski P."/>
            <person name="Kruszewska J.S."/>
            <person name="Biernat P."/>
            <person name="Pawlowska J."/>
        </authorList>
    </citation>
    <scope>NUCLEOTIDE SEQUENCE</scope>
    <source>
        <strain evidence="9">WA0000067209</strain>
    </source>
</reference>
<evidence type="ECO:0000256" key="2">
    <source>
        <dbReference type="ARBA" id="ARBA00023034"/>
    </source>
</evidence>
<evidence type="ECO:0000256" key="1">
    <source>
        <dbReference type="ARBA" id="ARBA00004555"/>
    </source>
</evidence>
<evidence type="ECO:0000259" key="6">
    <source>
        <dbReference type="Pfam" id="PF26254"/>
    </source>
</evidence>
<evidence type="ECO:0000259" key="5">
    <source>
        <dbReference type="Pfam" id="PF26251"/>
    </source>
</evidence>
<dbReference type="GO" id="GO:0005802">
    <property type="term" value="C:trans-Golgi network"/>
    <property type="evidence" value="ECO:0007669"/>
    <property type="project" value="TreeGrafter"/>
</dbReference>
<evidence type="ECO:0000313" key="9">
    <source>
        <dbReference type="EMBL" id="KAG2177730.1"/>
    </source>
</evidence>
<name>A0A8H7PPU3_MORIS</name>
<feature type="domain" description="Trs120/TRAPPC9 TPR region" evidence="5">
    <location>
        <begin position="407"/>
        <end position="674"/>
    </location>
</feature>
<dbReference type="InterPro" id="IPR058563">
    <property type="entry name" value="Trs120_TRAPPC9_N"/>
</dbReference>
<comment type="caution">
    <text evidence="9">The sequence shown here is derived from an EMBL/GenBank/DDBJ whole genome shotgun (WGS) entry which is preliminary data.</text>
</comment>